<evidence type="ECO:0000313" key="3">
    <source>
        <dbReference type="Proteomes" id="UP000570493"/>
    </source>
</evidence>
<comment type="caution">
    <text evidence="2">The sequence shown here is derived from an EMBL/GenBank/DDBJ whole genome shotgun (WGS) entry which is preliminary data.</text>
</comment>
<dbReference type="EMBL" id="JABBMT010000010">
    <property type="protein sequence ID" value="NMM40923.1"/>
    <property type="molecule type" value="Genomic_DNA"/>
</dbReference>
<name>A0A7Y0DT15_9GAMM</name>
<organism evidence="2 3">
    <name type="scientific">Pseudoalteromonas arctica</name>
    <dbReference type="NCBI Taxonomy" id="394751"/>
    <lineage>
        <taxon>Bacteria</taxon>
        <taxon>Pseudomonadati</taxon>
        <taxon>Pseudomonadota</taxon>
        <taxon>Gammaproteobacteria</taxon>
        <taxon>Alteromonadales</taxon>
        <taxon>Pseudoalteromonadaceae</taxon>
        <taxon>Pseudoalteromonas</taxon>
    </lineage>
</organism>
<dbReference type="Pfam" id="PF14352">
    <property type="entry name" value="DUF4402"/>
    <property type="match status" value="1"/>
</dbReference>
<sequence>MRFFLLFAMLSILYSQSTRAASIEQQALDFGTLVILKSDQIGSVIIKDDGSISTSGEIYILKEGRPAELILTDIPPGTRVSMNLVAPATMQHNTKGSSSADFRVTLNGFPKDATSDEFSEVHVFIGGKLEINTSSKQYVDGDYSTTTNLEISVDY</sequence>
<protein>
    <submittedName>
        <fullName evidence="2">DUF4402 domain-containing protein</fullName>
    </submittedName>
</protein>
<keyword evidence="3" id="KW-1185">Reference proteome</keyword>
<evidence type="ECO:0000313" key="2">
    <source>
        <dbReference type="EMBL" id="NMM40923.1"/>
    </source>
</evidence>
<feature type="chain" id="PRO_5030730966" evidence="1">
    <location>
        <begin position="21"/>
        <end position="155"/>
    </location>
</feature>
<gene>
    <name evidence="2" type="ORF">HHO47_08855</name>
</gene>
<dbReference type="AlphaFoldDB" id="A0A7Y0DT15"/>
<feature type="signal peptide" evidence="1">
    <location>
        <begin position="1"/>
        <end position="20"/>
    </location>
</feature>
<accession>A0A7Y0DT15</accession>
<dbReference type="InterPro" id="IPR025514">
    <property type="entry name" value="DUF4402"/>
</dbReference>
<reference evidence="2" key="1">
    <citation type="submission" date="2020-04" db="EMBL/GenBank/DDBJ databases">
        <title>Genome Sequencing for Pseudoaltermonas arctica.</title>
        <authorList>
            <person name="Elkins N.S."/>
        </authorList>
    </citation>
    <scope>NUCLEOTIDE SEQUENCE [LARGE SCALE GENOMIC DNA]</scope>
    <source>
        <strain evidence="2">NEC-BIFX-2020_0012</strain>
    </source>
</reference>
<proteinExistence type="predicted"/>
<evidence type="ECO:0000256" key="1">
    <source>
        <dbReference type="SAM" id="SignalP"/>
    </source>
</evidence>
<keyword evidence="1" id="KW-0732">Signal</keyword>
<dbReference type="Proteomes" id="UP000570493">
    <property type="component" value="Unassembled WGS sequence"/>
</dbReference>